<evidence type="ECO:0000256" key="1">
    <source>
        <dbReference type="ARBA" id="ARBA00001968"/>
    </source>
</evidence>
<dbReference type="RefSeq" id="WP_307281464.1">
    <property type="nucleotide sequence ID" value="NZ_JAUSVX010000016.1"/>
</dbReference>
<dbReference type="PANTHER" id="PTHR33254:SF4">
    <property type="entry name" value="4-HYDROXY-4-METHYL-2-OXOGLUTARATE ALDOLASE 3-RELATED"/>
    <property type="match status" value="1"/>
</dbReference>
<keyword evidence="5" id="KW-0456">Lyase</keyword>
<dbReference type="SUPFAM" id="SSF89562">
    <property type="entry name" value="RraA-like"/>
    <property type="match status" value="1"/>
</dbReference>
<evidence type="ECO:0000256" key="3">
    <source>
        <dbReference type="ARBA" id="ARBA00029596"/>
    </source>
</evidence>
<evidence type="ECO:0000313" key="6">
    <source>
        <dbReference type="Proteomes" id="UP001242480"/>
    </source>
</evidence>
<keyword evidence="6" id="KW-1185">Reference proteome</keyword>
<accession>A0ABU0JGB0</accession>
<dbReference type="Proteomes" id="UP001242480">
    <property type="component" value="Unassembled WGS sequence"/>
</dbReference>
<name>A0ABU0JGB0_9HYPH</name>
<dbReference type="CDD" id="cd16841">
    <property type="entry name" value="RraA_family"/>
    <property type="match status" value="1"/>
</dbReference>
<protein>
    <recommendedName>
        <fullName evidence="2">Putative 4-hydroxy-4-methyl-2-oxoglutarate aldolase</fullName>
    </recommendedName>
    <alternativeName>
        <fullName evidence="3">Regulator of ribonuclease activity homolog</fullName>
    </alternativeName>
    <alternativeName>
        <fullName evidence="4">RraA-like protein</fullName>
    </alternativeName>
</protein>
<dbReference type="EMBL" id="JAUSVX010000016">
    <property type="protein sequence ID" value="MDQ0473335.1"/>
    <property type="molecule type" value="Genomic_DNA"/>
</dbReference>
<sequence length="228" mass="22798">MIEDAPLITLRRPARRPSTAQIAALTGVPTGFAVDALGGRGALAAAIKPVVAEQAVICGVALTCEAGPADNLALFAALPCLQPGDVLVAATDGFREAAVTGDLLLGMARNRGAVGFVTDGAVRDVAGIRALGLPCFAASVTPNSPARNGPGRVGLPVILAGTLVASGDIVLSDPDGVVVVPFEEIDAVIARLDAVRAAEAALDAAVKAGLGLPDFVAKTLAGRVREVE</sequence>
<dbReference type="GO" id="GO:0047443">
    <property type="term" value="F:4-hydroxy-4-methyl-2-oxoglutarate aldolase activity"/>
    <property type="evidence" value="ECO:0007669"/>
    <property type="project" value="UniProtKB-EC"/>
</dbReference>
<reference evidence="5 6" key="1">
    <citation type="submission" date="2023-07" db="EMBL/GenBank/DDBJ databases">
        <title>Genomic Encyclopedia of Type Strains, Phase IV (KMG-IV): sequencing the most valuable type-strain genomes for metagenomic binning, comparative biology and taxonomic classification.</title>
        <authorList>
            <person name="Goeker M."/>
        </authorList>
    </citation>
    <scope>NUCLEOTIDE SEQUENCE [LARGE SCALE GENOMIC DNA]</scope>
    <source>
        <strain evidence="5 6">DSM 19619</strain>
    </source>
</reference>
<proteinExistence type="predicted"/>
<evidence type="ECO:0000256" key="4">
    <source>
        <dbReference type="ARBA" id="ARBA00030169"/>
    </source>
</evidence>
<dbReference type="InterPro" id="IPR036704">
    <property type="entry name" value="RraA/RraA-like_sf"/>
</dbReference>
<evidence type="ECO:0000313" key="5">
    <source>
        <dbReference type="EMBL" id="MDQ0473335.1"/>
    </source>
</evidence>
<organism evidence="5 6">
    <name type="scientific">Labrys wisconsinensis</name>
    <dbReference type="NCBI Taxonomy" id="425677"/>
    <lineage>
        <taxon>Bacteria</taxon>
        <taxon>Pseudomonadati</taxon>
        <taxon>Pseudomonadota</taxon>
        <taxon>Alphaproteobacteria</taxon>
        <taxon>Hyphomicrobiales</taxon>
        <taxon>Xanthobacteraceae</taxon>
        <taxon>Labrys</taxon>
    </lineage>
</organism>
<dbReference type="Pfam" id="PF03737">
    <property type="entry name" value="RraA-like"/>
    <property type="match status" value="1"/>
</dbReference>
<dbReference type="PANTHER" id="PTHR33254">
    <property type="entry name" value="4-HYDROXY-4-METHYL-2-OXOGLUTARATE ALDOLASE 3-RELATED"/>
    <property type="match status" value="1"/>
</dbReference>
<comment type="caution">
    <text evidence="5">The sequence shown here is derived from an EMBL/GenBank/DDBJ whole genome shotgun (WGS) entry which is preliminary data.</text>
</comment>
<comment type="cofactor">
    <cofactor evidence="1">
        <name>a divalent metal cation</name>
        <dbReference type="ChEBI" id="CHEBI:60240"/>
    </cofactor>
</comment>
<dbReference type="InterPro" id="IPR005493">
    <property type="entry name" value="RraA/RraA-like"/>
</dbReference>
<evidence type="ECO:0000256" key="2">
    <source>
        <dbReference type="ARBA" id="ARBA00016549"/>
    </source>
</evidence>
<dbReference type="Gene3D" id="3.50.30.40">
    <property type="entry name" value="Ribonuclease E inhibitor RraA/RraA-like"/>
    <property type="match status" value="1"/>
</dbReference>
<gene>
    <name evidence="5" type="ORF">QO011_006371</name>
</gene>